<keyword evidence="2" id="KW-1185">Reference proteome</keyword>
<protein>
    <submittedName>
        <fullName evidence="1">Myosin-2</fullName>
    </submittedName>
</protein>
<proteinExistence type="predicted"/>
<name>A0ACB8NXV6_CITSI</name>
<comment type="caution">
    <text evidence="1">The sequence shown here is derived from an EMBL/GenBank/DDBJ whole genome shotgun (WGS) entry which is preliminary data.</text>
</comment>
<accession>A0ACB8NXV6</accession>
<evidence type="ECO:0000313" key="2">
    <source>
        <dbReference type="Proteomes" id="UP000829398"/>
    </source>
</evidence>
<sequence>MMLSASPSMVARSSLEEMLESLRRRDECERPKDLPPALPARPTSRARLPSARKSLPTDFKVGEENGAKASMESAEKRSSLNGKEDGKRKEKEWGAKRNNSFGSKKLRKEQTVVDLPYDGGVMLDEEKVNEVLEVNEMKSAKSGEVEWEDNLGYFIKKKLRVWCRLEDGKWESGMIQSTSGDEAFVLLSNGNVVKVSTGELLPANPDILEGVDDLIQLSYLNEPSVLNNIQYRYSRDMIYSKAGPVLIAVNPFKAVPIYGNKFITAYRQKVMDSPHVYAIADTAYNEMMGDGVNQSIIIRLVWTISFFLLGHPPWFTFLMLFGESGAGKTETAKFAMQYLAALGGGSEGIEYEILQTNHILEAFGNAKTSRNDNSSRFSRVVQLAAGERSYHIFYQLCAGAPSFLKERLNLKVANDYNYLNQSECLTIDGVDDAQNFHNLMEALDIVLIRKEDREQTFAMLAAVLWLGNISFQVIDNENHVEVIADEVNFLGVMLYCSSTLGSKVQIKSIIYCFANGRNQDAFLSFALGRKKSTSSNASLRCVYLFNPKALRIFLLVAVTTAAMLMGCSSDELMLALSTHKIQAGKDSIAKKLTLQQAIDSRDALAKFIYGSLFDWIVEQINKSLEVGKQCTGRSINILDIYGFESFKKNSFEQFCINYANERLQQHFNRHLFKLEQEEYELDGVDWTRVEFEDNEECLNLIEKKPLGVLSLLDEESNFPKATDLTFANKLKQHLGSNSCFKGERGRAFSIRHYAGEVPYDTNGFLEKNRDPLQTDIIQLLSSCTCQVLQLFASKMLKPSPKPAASSQPGALDTQKQSVGTKFKGQLFKLMHQLENTRPHFIRCIKPNSKQLPGIYEEDLVLQQFRCCGVLEIVRISRSGYPTRMRHQEFAGRYGVLLSEKQLSQDPLSISVAVLQQFNVLPEMYQVGYTKLYLRSGQLAALEDRRKQVLQAIIRLQKCFRGYQARSRFRELCNGVITLQSSIRGWLVRKQLKMHKLKQSNPVNAKVKRRSGRKSSDMKDVPQEQVQALPTALAELQRRVLKAEATLGQKEEENAALREQLQQYDAKWLEYEAKMKSMEEMWQKQMASLQMSLAAARKSLASDNTPGEPGRLDASTSPHLYDSEDTMSMGSRTPGGSTPMKFLNIVPDAGSGRESNGSLTAVNHLTKEFEQRRQNFDDDAKALIEIKTTQPASTVHPDVELRKLKMRFETWKKDYKTRLREAKVRLNKLGQSEVEKTRRKWWEKISSRVQ</sequence>
<reference evidence="2" key="1">
    <citation type="journal article" date="2023" name="Hortic. Res.">
        <title>A chromosome-level phased genome enabling allele-level studies in sweet orange: a case study on citrus Huanglongbing tolerance.</title>
        <authorList>
            <person name="Wu B."/>
            <person name="Yu Q."/>
            <person name="Deng Z."/>
            <person name="Duan Y."/>
            <person name="Luo F."/>
            <person name="Gmitter F. Jr."/>
        </authorList>
    </citation>
    <scope>NUCLEOTIDE SEQUENCE [LARGE SCALE GENOMIC DNA]</scope>
    <source>
        <strain evidence="2">cv. Valencia</strain>
    </source>
</reference>
<evidence type="ECO:0000313" key="1">
    <source>
        <dbReference type="EMBL" id="KAH9802875.1"/>
    </source>
</evidence>
<dbReference type="Proteomes" id="UP000829398">
    <property type="component" value="Chromosome 1"/>
</dbReference>
<dbReference type="EMBL" id="CM039170">
    <property type="protein sequence ID" value="KAH9802875.1"/>
    <property type="molecule type" value="Genomic_DNA"/>
</dbReference>
<organism evidence="1 2">
    <name type="scientific">Citrus sinensis</name>
    <name type="common">Sweet orange</name>
    <name type="synonym">Citrus aurantium var. sinensis</name>
    <dbReference type="NCBI Taxonomy" id="2711"/>
    <lineage>
        <taxon>Eukaryota</taxon>
        <taxon>Viridiplantae</taxon>
        <taxon>Streptophyta</taxon>
        <taxon>Embryophyta</taxon>
        <taxon>Tracheophyta</taxon>
        <taxon>Spermatophyta</taxon>
        <taxon>Magnoliopsida</taxon>
        <taxon>eudicotyledons</taxon>
        <taxon>Gunneridae</taxon>
        <taxon>Pentapetalae</taxon>
        <taxon>rosids</taxon>
        <taxon>malvids</taxon>
        <taxon>Sapindales</taxon>
        <taxon>Rutaceae</taxon>
        <taxon>Aurantioideae</taxon>
        <taxon>Citrus</taxon>
    </lineage>
</organism>
<gene>
    <name evidence="1" type="ORF">KPL71_001558</name>
</gene>